<protein>
    <submittedName>
        <fullName evidence="1">Conserved domain protein</fullName>
    </submittedName>
</protein>
<dbReference type="AlphaFoldDB" id="E9SG90"/>
<dbReference type="STRING" id="246199.CUS_6309"/>
<dbReference type="EMBL" id="ADKM02000123">
    <property type="protein sequence ID" value="EGC01646.1"/>
    <property type="molecule type" value="Genomic_DNA"/>
</dbReference>
<dbReference type="Proteomes" id="UP000004259">
    <property type="component" value="Unassembled WGS sequence"/>
</dbReference>
<comment type="caution">
    <text evidence="1">The sequence shown here is derived from an EMBL/GenBank/DDBJ whole genome shotgun (WGS) entry which is preliminary data.</text>
</comment>
<sequence>MVVMNKKGEVVIAHHGKKELSVKLCKDGIRTLSGLGYKSFYLYNKDMYVKAKDKFYVSENMQFTLIRIERI</sequence>
<gene>
    <name evidence="1" type="ORF">CUS_6309</name>
</gene>
<accession>E9SG90</accession>
<dbReference type="OrthoDB" id="1824487at2"/>
<name>E9SG90_RUMAL</name>
<evidence type="ECO:0000313" key="1">
    <source>
        <dbReference type="EMBL" id="EGC01646.1"/>
    </source>
</evidence>
<dbReference type="RefSeq" id="WP_002852429.1">
    <property type="nucleotide sequence ID" value="NZ_ADKM02000123.1"/>
</dbReference>
<reference evidence="1 2" key="1">
    <citation type="submission" date="2011-02" db="EMBL/GenBank/DDBJ databases">
        <authorList>
            <person name="Nelson K.E."/>
            <person name="Sutton G."/>
            <person name="Torralba M."/>
            <person name="Durkin S."/>
            <person name="Harkins D."/>
            <person name="Montgomery R."/>
            <person name="Ziemer C."/>
            <person name="Klaassens E."/>
            <person name="Ocuiv P."/>
            <person name="Morrison M."/>
        </authorList>
    </citation>
    <scope>NUCLEOTIDE SEQUENCE [LARGE SCALE GENOMIC DNA]</scope>
    <source>
        <strain evidence="1 2">8</strain>
    </source>
</reference>
<proteinExistence type="predicted"/>
<evidence type="ECO:0000313" key="2">
    <source>
        <dbReference type="Proteomes" id="UP000004259"/>
    </source>
</evidence>
<keyword evidence="2" id="KW-1185">Reference proteome</keyword>
<organism evidence="1 2">
    <name type="scientific">Ruminococcus albus 8</name>
    <dbReference type="NCBI Taxonomy" id="246199"/>
    <lineage>
        <taxon>Bacteria</taxon>
        <taxon>Bacillati</taxon>
        <taxon>Bacillota</taxon>
        <taxon>Clostridia</taxon>
        <taxon>Eubacteriales</taxon>
        <taxon>Oscillospiraceae</taxon>
        <taxon>Ruminococcus</taxon>
    </lineage>
</organism>